<name>A0A2Z7A3S8_9LAMI</name>
<dbReference type="AlphaFoldDB" id="A0A2Z7A3S8"/>
<sequence>MQAVVDFFASFSLNNMPDMESLKELKEKESSGFPGYSAGRGFDLAGGAPGVPSYMPLRRRGRGRGQFQESEGQNEDRRSIPLRGHDITLWEAKVAVSSYPRKLKTASGSPKAVHS</sequence>
<evidence type="ECO:0000313" key="2">
    <source>
        <dbReference type="EMBL" id="KZV16258.1"/>
    </source>
</evidence>
<keyword evidence="3" id="KW-1185">Reference proteome</keyword>
<reference evidence="2 3" key="1">
    <citation type="journal article" date="2015" name="Proc. Natl. Acad. Sci. U.S.A.">
        <title>The resurrection genome of Boea hygrometrica: A blueprint for survival of dehydration.</title>
        <authorList>
            <person name="Xiao L."/>
            <person name="Yang G."/>
            <person name="Zhang L."/>
            <person name="Yang X."/>
            <person name="Zhao S."/>
            <person name="Ji Z."/>
            <person name="Zhou Q."/>
            <person name="Hu M."/>
            <person name="Wang Y."/>
            <person name="Chen M."/>
            <person name="Xu Y."/>
            <person name="Jin H."/>
            <person name="Xiao X."/>
            <person name="Hu G."/>
            <person name="Bao F."/>
            <person name="Hu Y."/>
            <person name="Wan P."/>
            <person name="Li L."/>
            <person name="Deng X."/>
            <person name="Kuang T."/>
            <person name="Xiang C."/>
            <person name="Zhu J.K."/>
            <person name="Oliver M.J."/>
            <person name="He Y."/>
        </authorList>
    </citation>
    <scope>NUCLEOTIDE SEQUENCE [LARGE SCALE GENOMIC DNA]</scope>
    <source>
        <strain evidence="3">cv. XS01</strain>
    </source>
</reference>
<organism evidence="2 3">
    <name type="scientific">Dorcoceras hygrometricum</name>
    <dbReference type="NCBI Taxonomy" id="472368"/>
    <lineage>
        <taxon>Eukaryota</taxon>
        <taxon>Viridiplantae</taxon>
        <taxon>Streptophyta</taxon>
        <taxon>Embryophyta</taxon>
        <taxon>Tracheophyta</taxon>
        <taxon>Spermatophyta</taxon>
        <taxon>Magnoliopsida</taxon>
        <taxon>eudicotyledons</taxon>
        <taxon>Gunneridae</taxon>
        <taxon>Pentapetalae</taxon>
        <taxon>asterids</taxon>
        <taxon>lamiids</taxon>
        <taxon>Lamiales</taxon>
        <taxon>Gesneriaceae</taxon>
        <taxon>Didymocarpoideae</taxon>
        <taxon>Trichosporeae</taxon>
        <taxon>Loxocarpinae</taxon>
        <taxon>Dorcoceras</taxon>
    </lineage>
</organism>
<gene>
    <name evidence="2" type="ORF">F511_16064</name>
</gene>
<feature type="region of interest" description="Disordered" evidence="1">
    <location>
        <begin position="44"/>
        <end position="82"/>
    </location>
</feature>
<protein>
    <submittedName>
        <fullName evidence="2">Auxilin-related protein 2</fullName>
    </submittedName>
</protein>
<dbReference type="Proteomes" id="UP000250235">
    <property type="component" value="Unassembled WGS sequence"/>
</dbReference>
<evidence type="ECO:0000313" key="3">
    <source>
        <dbReference type="Proteomes" id="UP000250235"/>
    </source>
</evidence>
<evidence type="ECO:0000256" key="1">
    <source>
        <dbReference type="SAM" id="MobiDB-lite"/>
    </source>
</evidence>
<accession>A0A2Z7A3S8</accession>
<dbReference type="EMBL" id="KV019130">
    <property type="protein sequence ID" value="KZV16258.1"/>
    <property type="molecule type" value="Genomic_DNA"/>
</dbReference>
<proteinExistence type="predicted"/>